<dbReference type="NCBIfam" id="TIGR00815">
    <property type="entry name" value="sulP"/>
    <property type="match status" value="1"/>
</dbReference>
<feature type="transmembrane region" description="Helical" evidence="6">
    <location>
        <begin position="382"/>
        <end position="415"/>
    </location>
</feature>
<feature type="transmembrane region" description="Helical" evidence="6">
    <location>
        <begin position="173"/>
        <end position="193"/>
    </location>
</feature>
<dbReference type="Gene3D" id="3.30.750.24">
    <property type="entry name" value="STAS domain"/>
    <property type="match status" value="1"/>
</dbReference>
<keyword evidence="9" id="KW-1185">Reference proteome</keyword>
<feature type="compositionally biased region" description="Acidic residues" evidence="5">
    <location>
        <begin position="688"/>
        <end position="698"/>
    </location>
</feature>
<comment type="subcellular location">
    <subcellularLocation>
        <location evidence="1">Membrane</location>
        <topology evidence="1">Multi-pass membrane protein</topology>
    </subcellularLocation>
</comment>
<dbReference type="Proteomes" id="UP000751190">
    <property type="component" value="Unassembled WGS sequence"/>
</dbReference>
<evidence type="ECO:0000256" key="3">
    <source>
        <dbReference type="ARBA" id="ARBA00022989"/>
    </source>
</evidence>
<proteinExistence type="predicted"/>
<evidence type="ECO:0000256" key="4">
    <source>
        <dbReference type="ARBA" id="ARBA00023136"/>
    </source>
</evidence>
<dbReference type="GO" id="GO:0016020">
    <property type="term" value="C:membrane"/>
    <property type="evidence" value="ECO:0007669"/>
    <property type="project" value="UniProtKB-SubCell"/>
</dbReference>
<reference evidence="8" key="1">
    <citation type="submission" date="2021-05" db="EMBL/GenBank/DDBJ databases">
        <title>The genome of the haptophyte Pavlova lutheri (Diacronema luteri, Pavlovales) - a model for lipid biosynthesis in eukaryotic algae.</title>
        <authorList>
            <person name="Hulatt C.J."/>
            <person name="Posewitz M.C."/>
        </authorList>
    </citation>
    <scope>NUCLEOTIDE SEQUENCE</scope>
    <source>
        <strain evidence="8">NIVA-4/92</strain>
    </source>
</reference>
<feature type="domain" description="STAS" evidence="7">
    <location>
        <begin position="491"/>
        <end position="611"/>
    </location>
</feature>
<feature type="compositionally biased region" description="Acidic residues" evidence="5">
    <location>
        <begin position="659"/>
        <end position="668"/>
    </location>
</feature>
<evidence type="ECO:0000256" key="2">
    <source>
        <dbReference type="ARBA" id="ARBA00022692"/>
    </source>
</evidence>
<evidence type="ECO:0000256" key="6">
    <source>
        <dbReference type="SAM" id="Phobius"/>
    </source>
</evidence>
<keyword evidence="3 6" id="KW-1133">Transmembrane helix</keyword>
<dbReference type="InterPro" id="IPR036513">
    <property type="entry name" value="STAS_dom_sf"/>
</dbReference>
<dbReference type="AlphaFoldDB" id="A0A8J6CJC6"/>
<evidence type="ECO:0000313" key="8">
    <source>
        <dbReference type="EMBL" id="KAG8469778.1"/>
    </source>
</evidence>
<keyword evidence="4 6" id="KW-0472">Membrane</keyword>
<comment type="caution">
    <text evidence="8">The sequence shown here is derived from an EMBL/GenBank/DDBJ whole genome shotgun (WGS) entry which is preliminary data.</text>
</comment>
<accession>A0A8J6CJC6</accession>
<dbReference type="InterPro" id="IPR011547">
    <property type="entry name" value="SLC26A/SulP_dom"/>
</dbReference>
<evidence type="ECO:0000313" key="9">
    <source>
        <dbReference type="Proteomes" id="UP000751190"/>
    </source>
</evidence>
<evidence type="ECO:0000256" key="5">
    <source>
        <dbReference type="SAM" id="MobiDB-lite"/>
    </source>
</evidence>
<protein>
    <recommendedName>
        <fullName evidence="7">STAS domain-containing protein</fullName>
    </recommendedName>
</protein>
<organism evidence="8 9">
    <name type="scientific">Diacronema lutheri</name>
    <name type="common">Unicellular marine alga</name>
    <name type="synonym">Monochrysis lutheri</name>
    <dbReference type="NCBI Taxonomy" id="2081491"/>
    <lineage>
        <taxon>Eukaryota</taxon>
        <taxon>Haptista</taxon>
        <taxon>Haptophyta</taxon>
        <taxon>Pavlovophyceae</taxon>
        <taxon>Pavlovales</taxon>
        <taxon>Pavlovaceae</taxon>
        <taxon>Diacronema</taxon>
    </lineage>
</organism>
<dbReference type="SUPFAM" id="SSF52091">
    <property type="entry name" value="SpoIIaa-like"/>
    <property type="match status" value="1"/>
</dbReference>
<evidence type="ECO:0000256" key="1">
    <source>
        <dbReference type="ARBA" id="ARBA00004141"/>
    </source>
</evidence>
<feature type="transmembrane region" description="Helical" evidence="6">
    <location>
        <begin position="435"/>
        <end position="467"/>
    </location>
</feature>
<dbReference type="InterPro" id="IPR001902">
    <property type="entry name" value="SLC26A/SulP_fam"/>
</dbReference>
<dbReference type="Pfam" id="PF00916">
    <property type="entry name" value="Sulfate_transp"/>
    <property type="match status" value="1"/>
</dbReference>
<dbReference type="OrthoDB" id="288203at2759"/>
<dbReference type="CDD" id="cd07042">
    <property type="entry name" value="STAS_SulP_like_sulfate_transporter"/>
    <property type="match status" value="1"/>
</dbReference>
<dbReference type="PANTHER" id="PTHR11814">
    <property type="entry name" value="SULFATE TRANSPORTER"/>
    <property type="match status" value="1"/>
</dbReference>
<dbReference type="InterPro" id="IPR002645">
    <property type="entry name" value="STAS_dom"/>
</dbReference>
<feature type="transmembrane region" description="Helical" evidence="6">
    <location>
        <begin position="306"/>
        <end position="330"/>
    </location>
</feature>
<sequence length="735" mass="77835">MLARTPSASRPTEVHIRAAHGSGARARRPVDAERAPPLAQRALRAAARKLRVLSWAPSYSRADLIGDVSGGLTVAVLLVPQAIAYSLLVEVPPTMGLYSSFVPLATFALFTSSRHLSIGPFAPACLVIASAVEGLVPPEHTEGEWVRAVLALTFVTGLLQVLMGILRLGIVASFLAAPIVDGFTVAVALIIMASQLKYMLGVPIARGTMPETVARAVALVAHGECNWWAVGATSMAYTFMAALREGGRRCCRPGTPVFEQLIVVVLFTAVQRACALPLDTIGELPRGLPAPSAPWLPAEEDEWRQFARAGLVVAFTSFLLTMSVARAFAAKHAYAISANQELLALGLANVAGSFFGAFPISGSLSRSAVGAAAGVRTPLHGALQAIVVALVLLWITPLFRTLPFAALAAIIFAALRSLVDFRAAVRLWRSSRTDFALWAVAFGATAAFDVEAGLVAAVGSSLGLLVLQTSRPRWAVLGRLPGTDVFRDVTRYPSARAPPHALILRFDAPLHFANANFFAKALRGQLRAMRRARGSPPTHVVLDCSAMHNLDASADAILRQLLEELRADGIAVLLASPRARFRDALRRFGTLDALVGERNIFPILLDAVEVGCARAPEPPPADTARTAPLPSSLSLARSRARAANRSYSSHRALERADSSDDDESENSEDSSGASDEAAPRCTVRARADDDDEVNDDGFDTASELGSAEPGGTAGAGASHRRALAKAPEALHDMSV</sequence>
<dbReference type="OMA" id="WNENQDL"/>
<dbReference type="EMBL" id="JAGTXO010000002">
    <property type="protein sequence ID" value="KAG8469778.1"/>
    <property type="molecule type" value="Genomic_DNA"/>
</dbReference>
<keyword evidence="2 6" id="KW-0812">Transmembrane</keyword>
<feature type="transmembrane region" description="Helical" evidence="6">
    <location>
        <begin position="342"/>
        <end position="362"/>
    </location>
</feature>
<dbReference type="PROSITE" id="PS50801">
    <property type="entry name" value="STAS"/>
    <property type="match status" value="1"/>
</dbReference>
<dbReference type="Pfam" id="PF01740">
    <property type="entry name" value="STAS"/>
    <property type="match status" value="1"/>
</dbReference>
<feature type="compositionally biased region" description="Low complexity" evidence="5">
    <location>
        <begin position="624"/>
        <end position="650"/>
    </location>
</feature>
<dbReference type="GO" id="GO:0055085">
    <property type="term" value="P:transmembrane transport"/>
    <property type="evidence" value="ECO:0007669"/>
    <property type="project" value="InterPro"/>
</dbReference>
<feature type="region of interest" description="Disordered" evidence="5">
    <location>
        <begin position="616"/>
        <end position="735"/>
    </location>
</feature>
<evidence type="ECO:0000259" key="7">
    <source>
        <dbReference type="PROSITE" id="PS50801"/>
    </source>
</evidence>
<feature type="transmembrane region" description="Helical" evidence="6">
    <location>
        <begin position="148"/>
        <end position="166"/>
    </location>
</feature>
<gene>
    <name evidence="8" type="ORF">KFE25_006233</name>
</gene>
<name>A0A8J6CJC6_DIALT</name>
<feature type="compositionally biased region" description="Polar residues" evidence="5">
    <location>
        <begin position="1"/>
        <end position="10"/>
    </location>
</feature>
<feature type="region of interest" description="Disordered" evidence="5">
    <location>
        <begin position="1"/>
        <end position="34"/>
    </location>
</feature>